<dbReference type="RefSeq" id="WP_004633544.1">
    <property type="nucleotide sequence ID" value="NZ_CALALO010000011.1"/>
</dbReference>
<feature type="transmembrane region" description="Helical" evidence="1">
    <location>
        <begin position="25"/>
        <end position="44"/>
    </location>
</feature>
<reference evidence="2 3" key="1">
    <citation type="submission" date="2019-11" db="EMBL/GenBank/DDBJ databases">
        <title>FDA dAtabase for Regulatory Grade micrObial Sequences (FDA-ARGOS): Supporting development and validation of Infectious Disease Dx tests.</title>
        <authorList>
            <person name="Turner S."/>
            <person name="Byrd R."/>
            <person name="Tallon L."/>
            <person name="Sadzewicz L."/>
            <person name="Vavikolanu K."/>
            <person name="Mehta A."/>
            <person name="Aluvathingal J."/>
            <person name="Nadendla S."/>
            <person name="Myers T."/>
            <person name="Yan Y."/>
            <person name="Sichtig H."/>
        </authorList>
    </citation>
    <scope>NUCLEOTIDE SEQUENCE [LARGE SCALE GENOMIC DNA]</scope>
    <source>
        <strain evidence="2 3">FDAARGOS_741</strain>
    </source>
</reference>
<keyword evidence="1" id="KW-1133">Transmembrane helix</keyword>
<organism evidence="2 3">
    <name type="scientific">Gemella morbillorum</name>
    <dbReference type="NCBI Taxonomy" id="29391"/>
    <lineage>
        <taxon>Bacteria</taxon>
        <taxon>Bacillati</taxon>
        <taxon>Bacillota</taxon>
        <taxon>Bacilli</taxon>
        <taxon>Bacillales</taxon>
        <taxon>Gemellaceae</taxon>
        <taxon>Gemella</taxon>
    </lineage>
</organism>
<keyword evidence="3" id="KW-1185">Reference proteome</keyword>
<dbReference type="AlphaFoldDB" id="A0AAP9HCS5"/>
<evidence type="ECO:0000313" key="3">
    <source>
        <dbReference type="Proteomes" id="UP000425411"/>
    </source>
</evidence>
<name>A0AAP9HCS5_9BACL</name>
<keyword evidence="1" id="KW-0472">Membrane</keyword>
<proteinExistence type="predicted"/>
<evidence type="ECO:0000256" key="1">
    <source>
        <dbReference type="SAM" id="Phobius"/>
    </source>
</evidence>
<protein>
    <submittedName>
        <fullName evidence="2">Transporter</fullName>
    </submittedName>
</protein>
<sequence length="88" mass="10527">MATNEENKRLELLTKYTNWIKKSKLKLLIVFIIYCTVLLLNFLFFKNHRIFTTASLLMFTYIIYVGSLIWFINNKLIAKIDSVDFKIK</sequence>
<keyword evidence="1" id="KW-0812">Transmembrane</keyword>
<feature type="transmembrane region" description="Helical" evidence="1">
    <location>
        <begin position="50"/>
        <end position="72"/>
    </location>
</feature>
<evidence type="ECO:0000313" key="2">
    <source>
        <dbReference type="EMBL" id="QGS08499.1"/>
    </source>
</evidence>
<accession>A0AAP9HCS5</accession>
<gene>
    <name evidence="2" type="ORF">FOC49_00695</name>
</gene>
<dbReference type="Proteomes" id="UP000425411">
    <property type="component" value="Chromosome"/>
</dbReference>
<dbReference type="EMBL" id="CP046314">
    <property type="protein sequence ID" value="QGS08499.1"/>
    <property type="molecule type" value="Genomic_DNA"/>
</dbReference>